<dbReference type="PANTHER" id="PTHR40703">
    <property type="entry name" value="TRNA (PSEUDOURIDINE(54)-N(1))-METHYLTRANSFERASE"/>
    <property type="match status" value="1"/>
</dbReference>
<keyword evidence="1 5" id="KW-0963">Cytoplasm</keyword>
<comment type="caution">
    <text evidence="5">Lacks conserved residue(s) required for the propagation of feature annotation.</text>
</comment>
<dbReference type="AlphaFoldDB" id="A0A1B1TCQ6"/>
<protein>
    <recommendedName>
        <fullName evidence="5">tRNA (pseudouridine(54)-N(1))-methyltransferase</fullName>
        <ecNumber evidence="5">2.1.1.257</ecNumber>
    </recommendedName>
</protein>
<keyword evidence="5" id="KW-0819">tRNA processing</keyword>
<evidence type="ECO:0000256" key="1">
    <source>
        <dbReference type="ARBA" id="ARBA00022490"/>
    </source>
</evidence>
<dbReference type="GO" id="GO:0005737">
    <property type="term" value="C:cytoplasm"/>
    <property type="evidence" value="ECO:0007669"/>
    <property type="project" value="UniProtKB-SubCell"/>
</dbReference>
<proteinExistence type="inferred from homology"/>
<feature type="binding site" evidence="5">
    <location>
        <position position="194"/>
    </location>
    <ligand>
        <name>S-adenosyl-L-methionine</name>
        <dbReference type="ChEBI" id="CHEBI:59789"/>
    </ligand>
</feature>
<comment type="function">
    <text evidence="5">Specifically catalyzes the N1-methylation of pseudouridine at position 54 (Psi54) in tRNAs.</text>
</comment>
<dbReference type="GO" id="GO:0030488">
    <property type="term" value="P:tRNA methylation"/>
    <property type="evidence" value="ECO:0007669"/>
    <property type="project" value="UniProtKB-UniRule"/>
</dbReference>
<gene>
    <name evidence="5" type="primary">trmY</name>
</gene>
<name>A0A1B1TCQ6_9ARCH</name>
<dbReference type="InterPro" id="IPR029028">
    <property type="entry name" value="Alpha/beta_knot_MTases"/>
</dbReference>
<dbReference type="HAMAP" id="MF_00587">
    <property type="entry name" value="tRNA_methyltr_TrmY"/>
    <property type="match status" value="1"/>
</dbReference>
<dbReference type="Pfam" id="PF04013">
    <property type="entry name" value="Methyltrn_RNA_2"/>
    <property type="match status" value="1"/>
</dbReference>
<sequence>MTRILTLGDSLKRFYAIIGHRAPSSGKLNLNDLPGSGRMDVLVRAINSALFLSHGIRNDSLITLHLQGGEGPDRRILFDGTTLAGVRPDERSIAGQIKAIMKLPIPPVGRFQEITQGIFHSGGDITDTIESWTKDNVEINILDADGTNITEKNIVEKIGIILSDDLPFNEYEKDILDTYDKISLGEKWLQGHSCIAITQYELDKL</sequence>
<comment type="catalytic activity">
    <reaction evidence="5">
        <text>pseudouridine(54) in tRNA + S-adenosyl-L-methionine = N(1)-methylpseudouridine(54) in tRNA + S-adenosyl-L-homocysteine + H(+)</text>
        <dbReference type="Rhea" id="RHEA:55292"/>
        <dbReference type="Rhea" id="RHEA-COMP:14140"/>
        <dbReference type="Rhea" id="RHEA-COMP:14141"/>
        <dbReference type="ChEBI" id="CHEBI:15378"/>
        <dbReference type="ChEBI" id="CHEBI:57856"/>
        <dbReference type="ChEBI" id="CHEBI:59789"/>
        <dbReference type="ChEBI" id="CHEBI:65314"/>
        <dbReference type="ChEBI" id="CHEBI:74890"/>
        <dbReference type="EC" id="2.1.1.257"/>
    </reaction>
</comment>
<comment type="subunit">
    <text evidence="5">Homodimer.</text>
</comment>
<reference evidence="6" key="2">
    <citation type="journal article" date="2015" name="ISME J.">
        <title>A new class of marine Euryarchaeota group II from the Mediterranean deep chlorophyll maximum.</title>
        <authorList>
            <person name="Martin-Cuadrado A.B."/>
            <person name="Garcia-Heredia I."/>
            <person name="Molto A.G."/>
            <person name="Lopez-Ubeda R."/>
            <person name="Kimes N."/>
            <person name="Lopez-Garcia P."/>
            <person name="Moreira D."/>
            <person name="Rodriguez-Valera F."/>
        </authorList>
    </citation>
    <scope>NUCLEOTIDE SEQUENCE</scope>
</reference>
<evidence type="ECO:0000256" key="4">
    <source>
        <dbReference type="ARBA" id="ARBA00022691"/>
    </source>
</evidence>
<dbReference type="SUPFAM" id="SSF75217">
    <property type="entry name" value="alpha/beta knot"/>
    <property type="match status" value="1"/>
</dbReference>
<dbReference type="GO" id="GO:0008175">
    <property type="term" value="F:tRNA methyltransferase activity"/>
    <property type="evidence" value="ECO:0007669"/>
    <property type="project" value="UniProtKB-UniRule"/>
</dbReference>
<comment type="similarity">
    <text evidence="5">Belongs to the methyltransferase superfamily. TrmY family.</text>
</comment>
<dbReference type="EMBL" id="KP211870">
    <property type="protein sequence ID" value="ANV80068.1"/>
    <property type="molecule type" value="Genomic_DNA"/>
</dbReference>
<comment type="subcellular location">
    <subcellularLocation>
        <location evidence="5">Cytoplasm</location>
    </subcellularLocation>
</comment>
<dbReference type="PANTHER" id="PTHR40703:SF1">
    <property type="entry name" value="TRNA (PSEUDOURIDINE(54)-N(1))-METHYLTRANSFERASE"/>
    <property type="match status" value="1"/>
</dbReference>
<evidence type="ECO:0000313" key="6">
    <source>
        <dbReference type="EMBL" id="ANV80068.1"/>
    </source>
</evidence>
<evidence type="ECO:0000256" key="5">
    <source>
        <dbReference type="HAMAP-Rule" id="MF_00587"/>
    </source>
</evidence>
<dbReference type="EC" id="2.1.1.257" evidence="5"/>
<evidence type="ECO:0000256" key="2">
    <source>
        <dbReference type="ARBA" id="ARBA00022603"/>
    </source>
</evidence>
<keyword evidence="2 5" id="KW-0489">Methyltransferase</keyword>
<dbReference type="Gene3D" id="3.40.1280.10">
    <property type="match status" value="1"/>
</dbReference>
<accession>A0A1B1TCQ6</accession>
<keyword evidence="4 5" id="KW-0949">S-adenosyl-L-methionine</keyword>
<dbReference type="InterPro" id="IPR029026">
    <property type="entry name" value="tRNA_m1G_MTases_N"/>
</dbReference>
<feature type="binding site" evidence="5">
    <location>
        <position position="142"/>
    </location>
    <ligand>
        <name>S-adenosyl-L-methionine</name>
        <dbReference type="ChEBI" id="CHEBI:59789"/>
    </ligand>
</feature>
<dbReference type="InterPro" id="IPR007158">
    <property type="entry name" value="TrmY"/>
</dbReference>
<organism evidence="6">
    <name type="scientific">uncultured Poseidoniia archaeon</name>
    <dbReference type="NCBI Taxonomy" id="1697135"/>
    <lineage>
        <taxon>Archaea</taxon>
        <taxon>Methanobacteriati</taxon>
        <taxon>Thermoplasmatota</taxon>
        <taxon>Candidatus Poseidoniia</taxon>
        <taxon>environmental samples</taxon>
    </lineage>
</organism>
<dbReference type="GO" id="GO:0008757">
    <property type="term" value="F:S-adenosylmethionine-dependent methyltransferase activity"/>
    <property type="evidence" value="ECO:0007669"/>
    <property type="project" value="UniProtKB-UniRule"/>
</dbReference>
<keyword evidence="3 5" id="KW-0808">Transferase</keyword>
<evidence type="ECO:0000256" key="3">
    <source>
        <dbReference type="ARBA" id="ARBA00022679"/>
    </source>
</evidence>
<reference evidence="6" key="1">
    <citation type="submission" date="2014-11" db="EMBL/GenBank/DDBJ databases">
        <authorList>
            <person name="Zhu J."/>
            <person name="Qi W."/>
            <person name="Song R."/>
        </authorList>
    </citation>
    <scope>NUCLEOTIDE SEQUENCE</scope>
</reference>